<dbReference type="InterPro" id="IPR002350">
    <property type="entry name" value="Kazal_dom"/>
</dbReference>
<dbReference type="PROSITE" id="PS00282">
    <property type="entry name" value="KAZAL_1"/>
    <property type="match status" value="1"/>
</dbReference>
<reference evidence="7" key="1">
    <citation type="submission" date="2025-08" db="UniProtKB">
        <authorList>
            <consortium name="RefSeq"/>
        </authorList>
    </citation>
    <scope>IDENTIFICATION</scope>
    <source>
        <tissue evidence="7">Whole insect</tissue>
    </source>
</reference>
<dbReference type="Gene3D" id="3.30.60.30">
    <property type="match status" value="2"/>
</dbReference>
<keyword evidence="4" id="KW-1015">Disulfide bond</keyword>
<comment type="subcellular location">
    <subcellularLocation>
        <location evidence="1">Secreted</location>
    </subcellularLocation>
</comment>
<name>A0A6P7G6B6_DIAVI</name>
<feature type="domain" description="Kazal-like" evidence="6">
    <location>
        <begin position="110"/>
        <end position="162"/>
    </location>
</feature>
<feature type="signal peptide" evidence="5">
    <location>
        <begin position="1"/>
        <end position="23"/>
    </location>
</feature>
<dbReference type="CDD" id="cd00104">
    <property type="entry name" value="KAZAL_FS"/>
    <property type="match status" value="2"/>
</dbReference>
<feature type="chain" id="PRO_5027842395" evidence="5">
    <location>
        <begin position="24"/>
        <end position="314"/>
    </location>
</feature>
<dbReference type="Pfam" id="PF00050">
    <property type="entry name" value="Kazal_1"/>
    <property type="match status" value="2"/>
</dbReference>
<dbReference type="PANTHER" id="PTHR21312:SF28">
    <property type="entry name" value="OVOINHIBITOR-RELATED"/>
    <property type="match status" value="1"/>
</dbReference>
<sequence>MFKLIHITSVLCLFILFTTEVTTKKRNKVRTTTVVPECPYKCNNTYVPVCSTANVTYNNICLFKCDRYISGMLMDVWKFSACEDVSDSTNYGEWKKKHAKDALKHRPAEYTVAPKCPIKCNNTYAPVCATTNVTYGNICLFSCAVFTGKFGMTISKYKACENTSNSTNPDALMYLGAMICVTNRCFDNFTENFIDKVGHYLENAENAFSLESIRHFFELSKKKNSDALENEFGKDVLKIRPSSNWTFSDTLLTVVRVMCMILPCELLNMTITAMDDTSSFEEPDDGDYVFLEDDISALGNTDDEFYILDDSEDI</sequence>
<dbReference type="InParanoid" id="A0A6P7G6B6"/>
<protein>
    <submittedName>
        <fullName evidence="7">Uncharacterized protein LOC114336394</fullName>
    </submittedName>
</protein>
<dbReference type="GO" id="GO:0030414">
    <property type="term" value="F:peptidase inhibitor activity"/>
    <property type="evidence" value="ECO:0007669"/>
    <property type="project" value="UniProtKB-KW"/>
</dbReference>
<dbReference type="PANTHER" id="PTHR21312">
    <property type="entry name" value="SERINE PROTEASE INHIBITOR"/>
    <property type="match status" value="1"/>
</dbReference>
<dbReference type="InterPro" id="IPR036058">
    <property type="entry name" value="Kazal_dom_sf"/>
</dbReference>
<evidence type="ECO:0000256" key="3">
    <source>
        <dbReference type="ARBA" id="ARBA00022690"/>
    </source>
</evidence>
<dbReference type="PROSITE" id="PS51465">
    <property type="entry name" value="KAZAL_2"/>
    <property type="match status" value="2"/>
</dbReference>
<evidence type="ECO:0000256" key="4">
    <source>
        <dbReference type="ARBA" id="ARBA00023157"/>
    </source>
</evidence>
<dbReference type="RefSeq" id="XP_028142552.1">
    <property type="nucleotide sequence ID" value="XM_028286751.1"/>
</dbReference>
<evidence type="ECO:0000256" key="5">
    <source>
        <dbReference type="SAM" id="SignalP"/>
    </source>
</evidence>
<keyword evidence="2" id="KW-0964">Secreted</keyword>
<dbReference type="SUPFAM" id="SSF100895">
    <property type="entry name" value="Kazal-type serine protease inhibitors"/>
    <property type="match status" value="2"/>
</dbReference>
<evidence type="ECO:0000259" key="6">
    <source>
        <dbReference type="PROSITE" id="PS51465"/>
    </source>
</evidence>
<organism evidence="7">
    <name type="scientific">Diabrotica virgifera virgifera</name>
    <name type="common">western corn rootworm</name>
    <dbReference type="NCBI Taxonomy" id="50390"/>
    <lineage>
        <taxon>Eukaryota</taxon>
        <taxon>Metazoa</taxon>
        <taxon>Ecdysozoa</taxon>
        <taxon>Arthropoda</taxon>
        <taxon>Hexapoda</taxon>
        <taxon>Insecta</taxon>
        <taxon>Pterygota</taxon>
        <taxon>Neoptera</taxon>
        <taxon>Endopterygota</taxon>
        <taxon>Coleoptera</taxon>
        <taxon>Polyphaga</taxon>
        <taxon>Cucujiformia</taxon>
        <taxon>Chrysomeloidea</taxon>
        <taxon>Chrysomelidae</taxon>
        <taxon>Galerucinae</taxon>
        <taxon>Diabroticina</taxon>
        <taxon>Diabroticites</taxon>
        <taxon>Diabrotica</taxon>
    </lineage>
</organism>
<accession>A0A6P7G6B6</accession>
<evidence type="ECO:0000313" key="7">
    <source>
        <dbReference type="RefSeq" id="XP_028142552.1"/>
    </source>
</evidence>
<keyword evidence="3" id="KW-0646">Protease inhibitor</keyword>
<gene>
    <name evidence="7" type="primary">LOC114336394</name>
</gene>
<keyword evidence="5" id="KW-0732">Signal</keyword>
<evidence type="ECO:0000256" key="2">
    <source>
        <dbReference type="ARBA" id="ARBA00022525"/>
    </source>
</evidence>
<proteinExistence type="predicted"/>
<dbReference type="AlphaFoldDB" id="A0A6P7G6B6"/>
<evidence type="ECO:0000256" key="1">
    <source>
        <dbReference type="ARBA" id="ARBA00004613"/>
    </source>
</evidence>
<feature type="domain" description="Kazal-like" evidence="6">
    <location>
        <begin position="32"/>
        <end position="65"/>
    </location>
</feature>
<dbReference type="SMART" id="SM00280">
    <property type="entry name" value="KAZAL"/>
    <property type="match status" value="2"/>
</dbReference>
<dbReference type="GO" id="GO:0005576">
    <property type="term" value="C:extracellular region"/>
    <property type="evidence" value="ECO:0007669"/>
    <property type="project" value="UniProtKB-SubCell"/>
</dbReference>